<dbReference type="SUPFAM" id="SSF51306">
    <property type="entry name" value="LexA/Signal peptidase"/>
    <property type="match status" value="1"/>
</dbReference>
<feature type="domain" description="Peptidase S26" evidence="2">
    <location>
        <begin position="58"/>
        <end position="167"/>
    </location>
</feature>
<keyword evidence="1" id="KW-1133">Transmembrane helix</keyword>
<dbReference type="InterPro" id="IPR019533">
    <property type="entry name" value="Peptidase_S26"/>
</dbReference>
<dbReference type="EMBL" id="KY623659">
    <property type="protein sequence ID" value="ASD48496.1"/>
    <property type="molecule type" value="Genomic_DNA"/>
</dbReference>
<reference evidence="3" key="1">
    <citation type="submission" date="2017-02" db="EMBL/GenBank/DDBJ databases">
        <title>Emergence of VIM metallo-beta-lactamase producing Alcaligenes faecalis in GAZA, Palestine.</title>
        <authorList>
            <person name="Al Laham N."/>
            <person name="Chavda K."/>
            <person name="Cienfuegos V."/>
            <person name="Kreiswirth B."/>
            <person name="Chen L."/>
        </authorList>
    </citation>
    <scope>NUCLEOTIDE SEQUENCE</scope>
    <source>
        <strain evidence="3">GZAF1</strain>
        <plasmid evidence="3">pGZAF1_VIM</plasmid>
    </source>
</reference>
<dbReference type="Gene3D" id="2.10.109.10">
    <property type="entry name" value="Umud Fragment, subunit A"/>
    <property type="match status" value="1"/>
</dbReference>
<evidence type="ECO:0000256" key="1">
    <source>
        <dbReference type="SAM" id="Phobius"/>
    </source>
</evidence>
<proteinExistence type="predicted"/>
<keyword evidence="1" id="KW-0472">Membrane</keyword>
<protein>
    <submittedName>
        <fullName evidence="3">S26 family signal peptidase</fullName>
    </submittedName>
</protein>
<dbReference type="RefSeq" id="WP_172400427.1">
    <property type="nucleotide sequence ID" value="NZ_KY623659.1"/>
</dbReference>
<evidence type="ECO:0000259" key="2">
    <source>
        <dbReference type="Pfam" id="PF10502"/>
    </source>
</evidence>
<keyword evidence="1" id="KW-0812">Transmembrane</keyword>
<organism evidence="3">
    <name type="scientific">Alcaligenes faecalis</name>
    <dbReference type="NCBI Taxonomy" id="511"/>
    <lineage>
        <taxon>Bacteria</taxon>
        <taxon>Pseudomonadati</taxon>
        <taxon>Pseudomonadota</taxon>
        <taxon>Betaproteobacteria</taxon>
        <taxon>Burkholderiales</taxon>
        <taxon>Alcaligenaceae</taxon>
        <taxon>Alcaligenes</taxon>
    </lineage>
</organism>
<geneLocation type="plasmid" evidence="3">
    <name>pGZAF1_VIM</name>
</geneLocation>
<dbReference type="GO" id="GO:0016539">
    <property type="term" value="P:intein-mediated protein splicing"/>
    <property type="evidence" value="ECO:0007669"/>
    <property type="project" value="InterPro"/>
</dbReference>
<dbReference type="Pfam" id="PF10502">
    <property type="entry name" value="Peptidase_S26"/>
    <property type="match status" value="1"/>
</dbReference>
<feature type="transmembrane region" description="Helical" evidence="1">
    <location>
        <begin position="12"/>
        <end position="32"/>
    </location>
</feature>
<accession>A0A1Z3ML15</accession>
<dbReference type="InterPro" id="IPR006141">
    <property type="entry name" value="Intein_N"/>
</dbReference>
<dbReference type="PROSITE" id="PS50817">
    <property type="entry name" value="INTEIN_N_TER"/>
    <property type="match status" value="1"/>
</dbReference>
<dbReference type="CDD" id="cd06530">
    <property type="entry name" value="S26_SPase_I"/>
    <property type="match status" value="1"/>
</dbReference>
<sequence>MRFVRKKQSWSRYGAKLAVLSVCMATAGIMFMDRYRIGIDPQIEKCIPGITFYLIDLKDKQLERDGIYVFMAKGLEPLFKEGTQMVKFLRGMPGDTVEVTKDHRVMVAGQELGRGLFLTRELEQPVEKFIGKGVLKEGSYWFMGTSDRSFDSRYWGTVKDEQIIGRAYPLL</sequence>
<dbReference type="GO" id="GO:0006465">
    <property type="term" value="P:signal peptide processing"/>
    <property type="evidence" value="ECO:0007669"/>
    <property type="project" value="InterPro"/>
</dbReference>
<keyword evidence="3" id="KW-0614">Plasmid</keyword>
<dbReference type="GO" id="GO:0004252">
    <property type="term" value="F:serine-type endopeptidase activity"/>
    <property type="evidence" value="ECO:0007669"/>
    <property type="project" value="InterPro"/>
</dbReference>
<name>A0A1Z3ML15_ALCFA</name>
<evidence type="ECO:0000313" key="3">
    <source>
        <dbReference type="EMBL" id="ASD48496.1"/>
    </source>
</evidence>
<dbReference type="AlphaFoldDB" id="A0A1Z3ML15"/>
<dbReference type="InterPro" id="IPR036286">
    <property type="entry name" value="LexA/Signal_pep-like_sf"/>
</dbReference>